<name>A0A1B8GXR3_9PEZI</name>
<feature type="compositionally biased region" description="Polar residues" evidence="1">
    <location>
        <begin position="836"/>
        <end position="865"/>
    </location>
</feature>
<feature type="region of interest" description="Disordered" evidence="1">
    <location>
        <begin position="721"/>
        <end position="951"/>
    </location>
</feature>
<evidence type="ECO:0000313" key="3">
    <source>
        <dbReference type="Proteomes" id="UP000091956"/>
    </source>
</evidence>
<feature type="compositionally biased region" description="Low complexity" evidence="1">
    <location>
        <begin position="64"/>
        <end position="75"/>
    </location>
</feature>
<evidence type="ECO:0008006" key="4">
    <source>
        <dbReference type="Google" id="ProtNLM"/>
    </source>
</evidence>
<feature type="region of interest" description="Disordered" evidence="1">
    <location>
        <begin position="530"/>
        <end position="610"/>
    </location>
</feature>
<feature type="compositionally biased region" description="Polar residues" evidence="1">
    <location>
        <begin position="391"/>
        <end position="406"/>
    </location>
</feature>
<feature type="compositionally biased region" description="Gly residues" evidence="1">
    <location>
        <begin position="1029"/>
        <end position="1038"/>
    </location>
</feature>
<feature type="compositionally biased region" description="Pro residues" evidence="1">
    <location>
        <begin position="797"/>
        <end position="808"/>
    </location>
</feature>
<feature type="compositionally biased region" description="Low complexity" evidence="1">
    <location>
        <begin position="312"/>
        <end position="324"/>
    </location>
</feature>
<feature type="compositionally biased region" description="Polar residues" evidence="1">
    <location>
        <begin position="163"/>
        <end position="177"/>
    </location>
</feature>
<reference evidence="3" key="2">
    <citation type="journal article" date="2018" name="Nat. Commun.">
        <title>Extreme sensitivity to ultraviolet light in the fungal pathogen causing white-nose syndrome of bats.</title>
        <authorList>
            <person name="Palmer J.M."/>
            <person name="Drees K.P."/>
            <person name="Foster J.T."/>
            <person name="Lindner D.L."/>
        </authorList>
    </citation>
    <scope>NUCLEOTIDE SEQUENCE [LARGE SCALE GENOMIC DNA]</scope>
    <source>
        <strain evidence="3">UAMH 10579</strain>
    </source>
</reference>
<accession>A0A1B8GXR3</accession>
<feature type="compositionally biased region" description="Basic and acidic residues" evidence="1">
    <location>
        <begin position="823"/>
        <end position="833"/>
    </location>
</feature>
<evidence type="ECO:0000313" key="2">
    <source>
        <dbReference type="EMBL" id="OBU00642.2"/>
    </source>
</evidence>
<organism evidence="2 3">
    <name type="scientific">Pseudogymnoascus verrucosus</name>
    <dbReference type="NCBI Taxonomy" id="342668"/>
    <lineage>
        <taxon>Eukaryota</taxon>
        <taxon>Fungi</taxon>
        <taxon>Dikarya</taxon>
        <taxon>Ascomycota</taxon>
        <taxon>Pezizomycotina</taxon>
        <taxon>Leotiomycetes</taxon>
        <taxon>Thelebolales</taxon>
        <taxon>Thelebolaceae</taxon>
        <taxon>Pseudogymnoascus</taxon>
    </lineage>
</organism>
<dbReference type="RefSeq" id="XP_059320050.1">
    <property type="nucleotide sequence ID" value="XM_059463342.1"/>
</dbReference>
<feature type="region of interest" description="Disordered" evidence="1">
    <location>
        <begin position="467"/>
        <end position="498"/>
    </location>
</feature>
<proteinExistence type="predicted"/>
<feature type="compositionally biased region" description="Polar residues" evidence="1">
    <location>
        <begin position="257"/>
        <end position="283"/>
    </location>
</feature>
<feature type="compositionally biased region" description="Low complexity" evidence="1">
    <location>
        <begin position="134"/>
        <end position="162"/>
    </location>
</feature>
<dbReference type="GeneID" id="28834631"/>
<feature type="compositionally biased region" description="Polar residues" evidence="1">
    <location>
        <begin position="475"/>
        <end position="486"/>
    </location>
</feature>
<keyword evidence="3" id="KW-1185">Reference proteome</keyword>
<dbReference type="EMBL" id="KV460208">
    <property type="protein sequence ID" value="OBU00642.2"/>
    <property type="molecule type" value="Genomic_DNA"/>
</dbReference>
<dbReference type="Proteomes" id="UP000091956">
    <property type="component" value="Unassembled WGS sequence"/>
</dbReference>
<feature type="compositionally biased region" description="Low complexity" evidence="1">
    <location>
        <begin position="1014"/>
        <end position="1026"/>
    </location>
</feature>
<feature type="region of interest" description="Disordered" evidence="1">
    <location>
        <begin position="1010"/>
        <end position="1038"/>
    </location>
</feature>
<feature type="compositionally biased region" description="Basic residues" evidence="1">
    <location>
        <begin position="16"/>
        <end position="26"/>
    </location>
</feature>
<feature type="region of interest" description="Disordered" evidence="1">
    <location>
        <begin position="1"/>
        <end position="430"/>
    </location>
</feature>
<evidence type="ECO:0000256" key="1">
    <source>
        <dbReference type="SAM" id="MobiDB-lite"/>
    </source>
</evidence>
<feature type="compositionally biased region" description="Polar residues" evidence="1">
    <location>
        <begin position="1"/>
        <end position="10"/>
    </location>
</feature>
<dbReference type="STRING" id="342668.A0A1B8GXR3"/>
<sequence length="1038" mass="107023">MSDTPRQLNAAQMAARKIKAPTRRTKPSSNHGGDDGNQAPLFAPMPTSNFGAQSAGGMFGGGAPSANNSFNFAAPLQANFGGSVSFPPASTGSAMGNASDNEEAARRNKPFQMTGFGSGAASPAPQAGGGMFGQSAAAPSNPFSSAPQPQAPSSGFSFGASSNQPTSNPFSFGQSAQAPPATGGFTFGQSTAQAAPVNNPFQTSQAPSSTPGLSFGSTAPTTQAPGGFSFTASQPAAQAANPFSFGNGAPAEKPATPSFTFGQTQPQGGSQAGSLPGSQTPSRAESPAFNFGAQAPAANKPAGGAFTFGQSQAQTATPAQTQAPNLFGQPTPGAAAPSNLFGQATPAAAAPVSNMFGKPAGQEAAAPLNPFAPTGANPFANIKIPDAATSPAPSSNFFGSQTSRSVSPEKDMSGTESAAEATPSLFGSTMKQPTIANDLFKVQAEQPAPSPAKSIFSNFGAATTPAKPLFGAQKTDGSSLFGSQTPKAAPPAMDLFGKPKVTETPKAVASPFGKPADAIKIFSLPEQRNGSIDTIDNANEKPLANGNTALSEINNGAKSPSRNASTLTSKLGDINSSTRFNPPTSFQPQTKSPSRTNQAFQFAPTTTTTSTELAKLPDTPVMDISDFQKVVLERAEEYDENDLFTKAHKTEIARIVAKYFPPTLSPRQQLEAYAAIQIKALKRRAEIDMENATQPAKKMRIKEQLADWEQDVKQWSVVQAKRVEKRKADSLTDDAGMNGEGSNKRQKPAEPKVQKAAAPMFGSPAKSNSEKAPLPNANKPKVPSSLKNVFTPKPAEATPPKPTEPAPKPAEAAPAPTPKSKRKADVQLTKDDPTGDESTPKNGKAGSATSSLFRNIVGSTPTSTPEKPMFSLTKTTEDKPRANPFASLKLPPKAASTPNGASPFKAQPASATPTPTPAPAPKAAGGFVFKPTQPAAGGFKPTQPAAGGSTDFMSQFAKSAKKTADAAMEKAKDEDWDEDDETEAEWEKRYHKELAEKREALKQKPALAVPTFGSAASTPPAQSPAAKGPAGGNDGYVF</sequence>
<dbReference type="AlphaFoldDB" id="A0A1B8GXR3"/>
<protein>
    <recommendedName>
        <fullName evidence="4">Nuclear pore complex NUP2/50/61 domain-containing protein</fullName>
    </recommendedName>
</protein>
<gene>
    <name evidence="2" type="ORF">VE01_01245</name>
</gene>
<reference evidence="2 3" key="1">
    <citation type="submission" date="2016-03" db="EMBL/GenBank/DDBJ databases">
        <title>Comparative genomics of Pseudogymnoascus destructans, the fungus causing white-nose syndrome of bats.</title>
        <authorList>
            <person name="Palmer J.M."/>
            <person name="Drees K.P."/>
            <person name="Foster J.T."/>
            <person name="Lindner D.L."/>
        </authorList>
    </citation>
    <scope>NUCLEOTIDE SEQUENCE [LARGE SCALE GENOMIC DNA]</scope>
    <source>
        <strain evidence="2 3">UAMH 10579</strain>
    </source>
</reference>
<feature type="compositionally biased region" description="Polar residues" evidence="1">
    <location>
        <begin position="199"/>
        <end position="236"/>
    </location>
</feature>
<feature type="compositionally biased region" description="Polar residues" evidence="1">
    <location>
        <begin position="88"/>
        <end position="99"/>
    </location>
</feature>
<feature type="compositionally biased region" description="Polar residues" evidence="1">
    <location>
        <begin position="545"/>
        <end position="604"/>
    </location>
</feature>